<comment type="caution">
    <text evidence="4">The sequence shown here is derived from an EMBL/GenBank/DDBJ whole genome shotgun (WGS) entry which is preliminary data.</text>
</comment>
<feature type="domain" description="PurM-like C-terminal" evidence="3">
    <location>
        <begin position="151"/>
        <end position="308"/>
    </location>
</feature>
<dbReference type="Pfam" id="PF02769">
    <property type="entry name" value="AIRS_C"/>
    <property type="match status" value="1"/>
</dbReference>
<dbReference type="CDD" id="cd06061">
    <property type="entry name" value="PurM-like1"/>
    <property type="match status" value="1"/>
</dbReference>
<protein>
    <submittedName>
        <fullName evidence="4">AIR synthase family protein</fullName>
    </submittedName>
</protein>
<dbReference type="Proteomes" id="UP000779508">
    <property type="component" value="Unassembled WGS sequence"/>
</dbReference>
<dbReference type="InterPro" id="IPR011854">
    <property type="entry name" value="HypE"/>
</dbReference>
<dbReference type="RefSeq" id="WP_216419302.1">
    <property type="nucleotide sequence ID" value="NZ_JAHLQK010000007.1"/>
</dbReference>
<sequence>MEIGKIPTEVLKEVIFSNIKHRRSEVLVRPNIGEDCAVVDFGDYVCVMSTDPITGAIKDIGSLAIHISCNDIASSGVEPLGIMLTIMAPPNTTKEDLSYVMAEANKAAASINVEIIGGHTEITDAVNRMIISATAIGRQAKNKLVLSEGAKIGDAVFMTKHVGLEGVAIIARDLEEKLKDKVSYDIIKSAQEFSKDISVVKEGILASSVGVHSMHDVTEGGIFGALWELAEASGLGIEVYEDNINIREETMQICKLFSINPMRLISSGVMVITISQDKKDLMVEAFNSKGMDITEIGKVIKEGRIVIKGDKLIDLEPPYVDELYKAFES</sequence>
<name>A0ABS6G8W8_9FIRM</name>
<organism evidence="4 5">
    <name type="scientific">Alkaliphilus flagellatus</name>
    <dbReference type="NCBI Taxonomy" id="2841507"/>
    <lineage>
        <taxon>Bacteria</taxon>
        <taxon>Bacillati</taxon>
        <taxon>Bacillota</taxon>
        <taxon>Clostridia</taxon>
        <taxon>Peptostreptococcales</taxon>
        <taxon>Natronincolaceae</taxon>
        <taxon>Alkaliphilus</taxon>
    </lineage>
</organism>
<dbReference type="PIRSF" id="PIRSF005644">
    <property type="entry name" value="Hdrgns_mtr_HypE"/>
    <property type="match status" value="1"/>
</dbReference>
<dbReference type="InterPro" id="IPR016188">
    <property type="entry name" value="PurM-like_N"/>
</dbReference>
<proteinExistence type="inferred from homology"/>
<feature type="domain" description="PurM-like N-terminal" evidence="2">
    <location>
        <begin position="33"/>
        <end position="138"/>
    </location>
</feature>
<reference evidence="4 5" key="1">
    <citation type="submission" date="2021-06" db="EMBL/GenBank/DDBJ databases">
        <authorList>
            <person name="Sun Q."/>
            <person name="Li D."/>
        </authorList>
    </citation>
    <scope>NUCLEOTIDE SEQUENCE [LARGE SCALE GENOMIC DNA]</scope>
    <source>
        <strain evidence="4 5">MSJ-5</strain>
    </source>
</reference>
<dbReference type="Pfam" id="PF00586">
    <property type="entry name" value="AIRS"/>
    <property type="match status" value="1"/>
</dbReference>
<dbReference type="PANTHER" id="PTHR30303">
    <property type="entry name" value="HYDROGENASE ISOENZYMES FORMATION PROTEIN HYPE"/>
    <property type="match status" value="1"/>
</dbReference>
<evidence type="ECO:0000313" key="5">
    <source>
        <dbReference type="Proteomes" id="UP000779508"/>
    </source>
</evidence>
<gene>
    <name evidence="4" type="ORF">KQI88_16610</name>
</gene>
<comment type="similarity">
    <text evidence="1">Belongs to the HypE family.</text>
</comment>
<accession>A0ABS6G8W8</accession>
<evidence type="ECO:0000313" key="4">
    <source>
        <dbReference type="EMBL" id="MBU5678043.1"/>
    </source>
</evidence>
<evidence type="ECO:0000259" key="3">
    <source>
        <dbReference type="Pfam" id="PF02769"/>
    </source>
</evidence>
<dbReference type="PANTHER" id="PTHR30303:SF4">
    <property type="entry name" value="HYDROGENASE EXPRESSION_FORMATION PROTEIN HYPE"/>
    <property type="match status" value="1"/>
</dbReference>
<evidence type="ECO:0000259" key="2">
    <source>
        <dbReference type="Pfam" id="PF00586"/>
    </source>
</evidence>
<evidence type="ECO:0000256" key="1">
    <source>
        <dbReference type="ARBA" id="ARBA00006243"/>
    </source>
</evidence>
<dbReference type="EMBL" id="JAHLQK010000007">
    <property type="protein sequence ID" value="MBU5678043.1"/>
    <property type="molecule type" value="Genomic_DNA"/>
</dbReference>
<keyword evidence="5" id="KW-1185">Reference proteome</keyword>
<dbReference type="InterPro" id="IPR010918">
    <property type="entry name" value="PurM-like_C_dom"/>
</dbReference>